<keyword evidence="1" id="KW-1133">Transmembrane helix</keyword>
<dbReference type="STRING" id="692418.SAMN04488029_0412"/>
<keyword evidence="4" id="KW-1185">Reference proteome</keyword>
<dbReference type="SMART" id="SM00287">
    <property type="entry name" value="SH3b"/>
    <property type="match status" value="1"/>
</dbReference>
<dbReference type="Gene3D" id="1.25.40.10">
    <property type="entry name" value="Tetratricopeptide repeat domain"/>
    <property type="match status" value="1"/>
</dbReference>
<dbReference type="AlphaFoldDB" id="A0A1W2G6D8"/>
<keyword evidence="1" id="KW-0812">Transmembrane</keyword>
<evidence type="ECO:0000313" key="4">
    <source>
        <dbReference type="Proteomes" id="UP000192472"/>
    </source>
</evidence>
<dbReference type="PROSITE" id="PS51781">
    <property type="entry name" value="SH3B"/>
    <property type="match status" value="1"/>
</dbReference>
<feature type="domain" description="SH3b" evidence="2">
    <location>
        <begin position="186"/>
        <end position="248"/>
    </location>
</feature>
<protein>
    <submittedName>
        <fullName evidence="3">SH3 domain-containing protein</fullName>
    </submittedName>
</protein>
<organism evidence="3 4">
    <name type="scientific">Reichenbachiella faecimaris</name>
    <dbReference type="NCBI Taxonomy" id="692418"/>
    <lineage>
        <taxon>Bacteria</taxon>
        <taxon>Pseudomonadati</taxon>
        <taxon>Bacteroidota</taxon>
        <taxon>Cytophagia</taxon>
        <taxon>Cytophagales</taxon>
        <taxon>Reichenbachiellaceae</taxon>
        <taxon>Reichenbachiella</taxon>
    </lineage>
</organism>
<dbReference type="Gene3D" id="2.30.30.40">
    <property type="entry name" value="SH3 Domains"/>
    <property type="match status" value="1"/>
</dbReference>
<sequence>MSKKQNNIFNFITILLVGLMTSSFSSFGGDMKGELGQADSLFKLQKYTESFEIYEQLLDENNEASPQMLMKMAYIKEGLGDYSQALLYLNRYYLQTSDKRAQNKMEKLATEHSLNGYSLSDTTFIKGLVNKYYVAFNLLVLGITLFLFGIVLYRKIKSGSNAKPYAVSAVVVLLIFFWVTNFELSEPQGIITENHAYLMTGPSAGADLVEVVQKGHRLKILDEEGIWVKVDWNGQEVYIRSKMIKRIS</sequence>
<evidence type="ECO:0000313" key="3">
    <source>
        <dbReference type="EMBL" id="SMD32074.1"/>
    </source>
</evidence>
<dbReference type="RefSeq" id="WP_084370758.1">
    <property type="nucleotide sequence ID" value="NZ_FWYF01000001.1"/>
</dbReference>
<dbReference type="SUPFAM" id="SSF48452">
    <property type="entry name" value="TPR-like"/>
    <property type="match status" value="1"/>
</dbReference>
<feature type="transmembrane region" description="Helical" evidence="1">
    <location>
        <begin position="132"/>
        <end position="153"/>
    </location>
</feature>
<dbReference type="Pfam" id="PF08239">
    <property type="entry name" value="SH3_3"/>
    <property type="match status" value="1"/>
</dbReference>
<dbReference type="EMBL" id="FWYF01000001">
    <property type="protein sequence ID" value="SMD32074.1"/>
    <property type="molecule type" value="Genomic_DNA"/>
</dbReference>
<dbReference type="Proteomes" id="UP000192472">
    <property type="component" value="Unassembled WGS sequence"/>
</dbReference>
<reference evidence="3 4" key="1">
    <citation type="submission" date="2017-04" db="EMBL/GenBank/DDBJ databases">
        <authorList>
            <person name="Afonso C.L."/>
            <person name="Miller P.J."/>
            <person name="Scott M.A."/>
            <person name="Spackman E."/>
            <person name="Goraichik I."/>
            <person name="Dimitrov K.M."/>
            <person name="Suarez D.L."/>
            <person name="Swayne D.E."/>
        </authorList>
    </citation>
    <scope>NUCLEOTIDE SEQUENCE [LARGE SCALE GENOMIC DNA]</scope>
    <source>
        <strain evidence="3 4">DSM 26133</strain>
    </source>
</reference>
<gene>
    <name evidence="3" type="ORF">SAMN04488029_0412</name>
</gene>
<proteinExistence type="predicted"/>
<evidence type="ECO:0000256" key="1">
    <source>
        <dbReference type="SAM" id="Phobius"/>
    </source>
</evidence>
<dbReference type="InterPro" id="IPR003646">
    <property type="entry name" value="SH3-like_bac-type"/>
</dbReference>
<keyword evidence="1" id="KW-0472">Membrane</keyword>
<accession>A0A1W2G6D8</accession>
<evidence type="ECO:0000259" key="2">
    <source>
        <dbReference type="PROSITE" id="PS51781"/>
    </source>
</evidence>
<feature type="transmembrane region" description="Helical" evidence="1">
    <location>
        <begin position="165"/>
        <end position="184"/>
    </location>
</feature>
<dbReference type="InterPro" id="IPR011990">
    <property type="entry name" value="TPR-like_helical_dom_sf"/>
</dbReference>
<dbReference type="OrthoDB" id="977366at2"/>
<name>A0A1W2G6D8_REIFA</name>
<feature type="transmembrane region" description="Helical" evidence="1">
    <location>
        <begin position="7"/>
        <end position="27"/>
    </location>
</feature>